<dbReference type="AlphaFoldDB" id="A0A4D4M9C1"/>
<name>A0A4D4M9C1_STRAX</name>
<accession>A0A4D4M9C1</accession>
<gene>
    <name evidence="1" type="ORF">SAV14893_079440</name>
</gene>
<dbReference type="EMBL" id="BJHX01000001">
    <property type="protein sequence ID" value="GDY68551.1"/>
    <property type="molecule type" value="Genomic_DNA"/>
</dbReference>
<reference evidence="1 2" key="1">
    <citation type="submission" date="2019-04" db="EMBL/GenBank/DDBJ databases">
        <title>Draft genome sequences of Streptomyces avermitilis NBRC 14893.</title>
        <authorList>
            <person name="Komaki H."/>
            <person name="Tamura T."/>
            <person name="Hosoyama A."/>
        </authorList>
    </citation>
    <scope>NUCLEOTIDE SEQUENCE [LARGE SCALE GENOMIC DNA]</scope>
    <source>
        <strain evidence="1 2">NBRC 14893</strain>
    </source>
</reference>
<protein>
    <submittedName>
        <fullName evidence="1">Uncharacterized protein</fullName>
    </submittedName>
</protein>
<evidence type="ECO:0000313" key="2">
    <source>
        <dbReference type="Proteomes" id="UP000302139"/>
    </source>
</evidence>
<proteinExistence type="predicted"/>
<evidence type="ECO:0000313" key="1">
    <source>
        <dbReference type="EMBL" id="GDY68551.1"/>
    </source>
</evidence>
<organism evidence="1 2">
    <name type="scientific">Streptomyces avermitilis</name>
    <dbReference type="NCBI Taxonomy" id="33903"/>
    <lineage>
        <taxon>Bacteria</taxon>
        <taxon>Bacillati</taxon>
        <taxon>Actinomycetota</taxon>
        <taxon>Actinomycetes</taxon>
        <taxon>Kitasatosporales</taxon>
        <taxon>Streptomycetaceae</taxon>
        <taxon>Streptomyces</taxon>
    </lineage>
</organism>
<dbReference type="Proteomes" id="UP000302139">
    <property type="component" value="Unassembled WGS sequence"/>
</dbReference>
<comment type="caution">
    <text evidence="1">The sequence shown here is derived from an EMBL/GenBank/DDBJ whole genome shotgun (WGS) entry which is preliminary data.</text>
</comment>
<sequence length="134" mass="13609">MPGTDDVVSAALGHLDHGVAPDRGDAAALREHPEAVLAADGGSVHDQFLTLVEDHDDPVGAGRPGARSLREALRLAAEPVQTGDREEPVRVGELCLLPGVPLLPVVGERGQVCGGALNGHVCSFASSGWGAAVA</sequence>